<dbReference type="Pfam" id="PF12277">
    <property type="entry name" value="DUF3618"/>
    <property type="match status" value="1"/>
</dbReference>
<gene>
    <name evidence="2" type="ORF">F1D05_24050</name>
</gene>
<proteinExistence type="predicted"/>
<dbReference type="EMBL" id="CP043661">
    <property type="protein sequence ID" value="QNE20419.1"/>
    <property type="molecule type" value="Genomic_DNA"/>
</dbReference>
<keyword evidence="1" id="KW-1133">Transmembrane helix</keyword>
<accession>A0A7G6X2F4</accession>
<dbReference type="Proteomes" id="UP000515563">
    <property type="component" value="Chromosome"/>
</dbReference>
<dbReference type="InterPro" id="IPR022062">
    <property type="entry name" value="DUF3618"/>
</dbReference>
<keyword evidence="1" id="KW-0472">Membrane</keyword>
<dbReference type="KEGG" id="kqi:F1D05_24050"/>
<keyword evidence="3" id="KW-1185">Reference proteome</keyword>
<protein>
    <submittedName>
        <fullName evidence="2">DUF3618 domain-containing protein</fullName>
    </submittedName>
</protein>
<evidence type="ECO:0000313" key="2">
    <source>
        <dbReference type="EMBL" id="QNE20419.1"/>
    </source>
</evidence>
<evidence type="ECO:0000256" key="1">
    <source>
        <dbReference type="SAM" id="Phobius"/>
    </source>
</evidence>
<reference evidence="2 3" key="2">
    <citation type="journal article" date="2020" name="Microbiol. Resour. Announc.">
        <title>Antarctic desert soil bacteria exhibit high novel natural product potential, evaluated through long-read genome sequencing and comparative genomics.</title>
        <authorList>
            <person name="Benaud N."/>
            <person name="Edwards R.J."/>
            <person name="Amos T.G."/>
            <person name="D'Agostino P.M."/>
            <person name="Gutierrez-Chavez C."/>
            <person name="Montgomery K."/>
            <person name="Nicetic I."/>
            <person name="Ferrari B.C."/>
        </authorList>
    </citation>
    <scope>NUCLEOTIDE SEQUENCE [LARGE SCALE GENOMIC DNA]</scope>
    <source>
        <strain evidence="2 3">SPB151</strain>
    </source>
</reference>
<name>A0A7G6X2F4_9ACTN</name>
<dbReference type="RefSeq" id="WP_185442653.1">
    <property type="nucleotide sequence ID" value="NZ_CP043661.1"/>
</dbReference>
<sequence>MTTTKDTQLSETEALRADLQMTRQHLADTVQELSYQLNFPRRIKESAANAGHRAAEVAGTAGHRAAGVAGTAGQRAKQVPALTRQHPRAVAAIGGAVALGVGAAAWIAGRGK</sequence>
<dbReference type="AlphaFoldDB" id="A0A7G6X2F4"/>
<organism evidence="2 3">
    <name type="scientific">Kribbella qitaiheensis</name>
    <dbReference type="NCBI Taxonomy" id="1544730"/>
    <lineage>
        <taxon>Bacteria</taxon>
        <taxon>Bacillati</taxon>
        <taxon>Actinomycetota</taxon>
        <taxon>Actinomycetes</taxon>
        <taxon>Propionibacteriales</taxon>
        <taxon>Kribbellaceae</taxon>
        <taxon>Kribbella</taxon>
    </lineage>
</organism>
<keyword evidence="1" id="KW-0812">Transmembrane</keyword>
<reference evidence="3" key="1">
    <citation type="submission" date="2019-09" db="EMBL/GenBank/DDBJ databases">
        <title>Antimicrobial potential of Antarctic Bacteria.</title>
        <authorList>
            <person name="Benaud N."/>
            <person name="Edwards R.J."/>
            <person name="Ferrari B.C."/>
        </authorList>
    </citation>
    <scope>NUCLEOTIDE SEQUENCE [LARGE SCALE GENOMIC DNA]</scope>
    <source>
        <strain evidence="3">SPB151</strain>
    </source>
</reference>
<evidence type="ECO:0000313" key="3">
    <source>
        <dbReference type="Proteomes" id="UP000515563"/>
    </source>
</evidence>
<feature type="transmembrane region" description="Helical" evidence="1">
    <location>
        <begin position="89"/>
        <end position="109"/>
    </location>
</feature>